<feature type="compositionally biased region" description="Low complexity" evidence="5">
    <location>
        <begin position="96"/>
        <end position="106"/>
    </location>
</feature>
<accession>A0A553I5Z5</accession>
<dbReference type="Pfam" id="PF22437">
    <property type="entry name" value="DBF4_BRCT"/>
    <property type="match status" value="1"/>
</dbReference>
<dbReference type="GO" id="GO:0043539">
    <property type="term" value="F:protein serine/threonine kinase activator activity"/>
    <property type="evidence" value="ECO:0007669"/>
    <property type="project" value="TreeGrafter"/>
</dbReference>
<evidence type="ECO:0000256" key="3">
    <source>
        <dbReference type="ARBA" id="ARBA00022833"/>
    </source>
</evidence>
<dbReference type="PANTHER" id="PTHR15375:SF26">
    <property type="entry name" value="PROTEIN CHIFFON"/>
    <property type="match status" value="1"/>
</dbReference>
<dbReference type="Gene3D" id="6.10.250.3410">
    <property type="entry name" value="DBF zinc finger"/>
    <property type="match status" value="1"/>
</dbReference>
<dbReference type="GO" id="GO:0008270">
    <property type="term" value="F:zinc ion binding"/>
    <property type="evidence" value="ECO:0007669"/>
    <property type="project" value="UniProtKB-KW"/>
</dbReference>
<dbReference type="GO" id="GO:1901987">
    <property type="term" value="P:regulation of cell cycle phase transition"/>
    <property type="evidence" value="ECO:0007669"/>
    <property type="project" value="TreeGrafter"/>
</dbReference>
<feature type="compositionally biased region" description="Polar residues" evidence="5">
    <location>
        <begin position="60"/>
        <end position="83"/>
    </location>
</feature>
<dbReference type="AlphaFoldDB" id="A0A553I5Z5"/>
<organism evidence="7 8">
    <name type="scientific">Xylaria flabelliformis</name>
    <dbReference type="NCBI Taxonomy" id="2512241"/>
    <lineage>
        <taxon>Eukaryota</taxon>
        <taxon>Fungi</taxon>
        <taxon>Dikarya</taxon>
        <taxon>Ascomycota</taxon>
        <taxon>Pezizomycotina</taxon>
        <taxon>Sordariomycetes</taxon>
        <taxon>Xylariomycetidae</taxon>
        <taxon>Xylariales</taxon>
        <taxon>Xylariaceae</taxon>
        <taxon>Xylaria</taxon>
    </lineage>
</organism>
<reference evidence="8" key="1">
    <citation type="submission" date="2019-06" db="EMBL/GenBank/DDBJ databases">
        <title>Draft genome sequence of the griseofulvin-producing fungus Xylaria cubensis strain G536.</title>
        <authorList>
            <person name="Mead M.E."/>
            <person name="Raja H.A."/>
            <person name="Steenwyk J.L."/>
            <person name="Knowles S.L."/>
            <person name="Oberlies N.H."/>
            <person name="Rokas A."/>
        </authorList>
    </citation>
    <scope>NUCLEOTIDE SEQUENCE [LARGE SCALE GENOMIC DNA]</scope>
    <source>
        <strain evidence="8">G536</strain>
    </source>
</reference>
<gene>
    <name evidence="7" type="ORF">FHL15_003552</name>
</gene>
<sequence>MSSRRVPLSSNQNAANSPLRPAALKQKRTWAQLQREEAYGQPPPAKKLVVDASTHRVVKSPSQQQRVTKSQIPVQSRRATSSNTVDMKLAREKAAARQQQQQAAAAAEHEDREKDIEKIQVWKQYHRDRFSKLLFYFDQIQGDIARGLKKQIAALGGCETAFFSVDVTHVITSRTIPTEDTTARDNGRDMTTEKETAPSGQEQAATINPSLLTRFPNTSVKDRLFDADLRARAHRVPPQPIDQTLKVPKKAVDILIRARDMKKKIWTADKLVRFTSILLEADPYRSADLAHGRLKATLSTQGESRGTEDRNLLRLLQKERANGPSDRDPTVVTHEIVFFKGPYIYVYDVDEKQKPIMVKEYPKVTDKSKGKWPQFQTAPLGRCPFIEDSEVREAREAKEAKEAKEAMQKMRAQIESQEGAGETKTKPTLQPPRMAPPRQVTGKRTLSEMELGHNRQSSVASVEFPSLSRGIGGENMDFSRKAFTSHAATGRLLAGEPVASGMQPSNVTSAIRSQMISSTATTPGVITGLSKEVHSLQRQVLKWHPSMSQDPSSRRAAGSSFREDTSVRRPPTLGRTSSRKLELVDEKTEEKEAIAQPKSVNRATSRKKADAELKLGYCENCNEKYASFEEHIESSTHRKFANDDNNWVELDDLLAQLERIPKRQTWKPASWRRSPECDTL</sequence>
<dbReference type="GO" id="GO:0010571">
    <property type="term" value="P:positive regulation of nuclear cell cycle DNA replication"/>
    <property type="evidence" value="ECO:0007669"/>
    <property type="project" value="TreeGrafter"/>
</dbReference>
<keyword evidence="8" id="KW-1185">Reference proteome</keyword>
<keyword evidence="2 4" id="KW-0863">Zinc-finger</keyword>
<dbReference type="InterPro" id="IPR036420">
    <property type="entry name" value="BRCT_dom_sf"/>
</dbReference>
<evidence type="ECO:0000256" key="1">
    <source>
        <dbReference type="ARBA" id="ARBA00022723"/>
    </source>
</evidence>
<dbReference type="Proteomes" id="UP000319160">
    <property type="component" value="Unassembled WGS sequence"/>
</dbReference>
<dbReference type="PANTHER" id="PTHR15375">
    <property type="entry name" value="ACTIVATOR OF S-PHASE KINASE-RELATED"/>
    <property type="match status" value="1"/>
</dbReference>
<feature type="compositionally biased region" description="Polar residues" evidence="5">
    <location>
        <begin position="1"/>
        <end position="16"/>
    </location>
</feature>
<dbReference type="SMART" id="SM00586">
    <property type="entry name" value="ZnF_DBF"/>
    <property type="match status" value="1"/>
</dbReference>
<dbReference type="InterPro" id="IPR055116">
    <property type="entry name" value="DBF4_BRCT"/>
</dbReference>
<proteinExistence type="predicted"/>
<name>A0A553I5Z5_9PEZI</name>
<feature type="compositionally biased region" description="Basic and acidic residues" evidence="5">
    <location>
        <begin position="181"/>
        <end position="196"/>
    </location>
</feature>
<keyword evidence="1" id="KW-0479">Metal-binding</keyword>
<feature type="region of interest" description="Disordered" evidence="5">
    <location>
        <begin position="94"/>
        <end position="113"/>
    </location>
</feature>
<feature type="region of interest" description="Disordered" evidence="5">
    <location>
        <begin position="542"/>
        <end position="582"/>
    </location>
</feature>
<evidence type="ECO:0000256" key="2">
    <source>
        <dbReference type="ARBA" id="ARBA00022771"/>
    </source>
</evidence>
<dbReference type="Pfam" id="PF07535">
    <property type="entry name" value="zf-DBF"/>
    <property type="match status" value="1"/>
</dbReference>
<evidence type="ECO:0000256" key="4">
    <source>
        <dbReference type="PROSITE-ProRule" id="PRU00600"/>
    </source>
</evidence>
<feature type="region of interest" description="Disordered" evidence="5">
    <location>
        <begin position="177"/>
        <end position="203"/>
    </location>
</feature>
<dbReference type="FunFam" id="6.10.250.3410:FF:000001">
    <property type="entry name" value="Protein DBF4 homolog A"/>
    <property type="match status" value="1"/>
</dbReference>
<comment type="caution">
    <text evidence="7">The sequence shown here is derived from an EMBL/GenBank/DDBJ whole genome shotgun (WGS) entry which is preliminary data.</text>
</comment>
<feature type="region of interest" description="Disordered" evidence="5">
    <location>
        <begin position="401"/>
        <end position="439"/>
    </location>
</feature>
<evidence type="ECO:0000256" key="5">
    <source>
        <dbReference type="SAM" id="MobiDB-lite"/>
    </source>
</evidence>
<feature type="region of interest" description="Disordered" evidence="5">
    <location>
        <begin position="1"/>
        <end position="83"/>
    </location>
</feature>
<protein>
    <recommendedName>
        <fullName evidence="6">DBF4-type domain-containing protein</fullName>
    </recommendedName>
</protein>
<dbReference type="GO" id="GO:0003676">
    <property type="term" value="F:nucleic acid binding"/>
    <property type="evidence" value="ECO:0007669"/>
    <property type="project" value="InterPro"/>
</dbReference>
<dbReference type="GO" id="GO:0031431">
    <property type="term" value="C:Dbf4-dependent protein kinase complex"/>
    <property type="evidence" value="ECO:0007669"/>
    <property type="project" value="TreeGrafter"/>
</dbReference>
<feature type="domain" description="DBF4-type" evidence="6">
    <location>
        <begin position="611"/>
        <end position="660"/>
    </location>
</feature>
<evidence type="ECO:0000313" key="8">
    <source>
        <dbReference type="Proteomes" id="UP000319160"/>
    </source>
</evidence>
<dbReference type="OrthoDB" id="21380at2759"/>
<dbReference type="EMBL" id="VFLP01000015">
    <property type="protein sequence ID" value="TRX95594.1"/>
    <property type="molecule type" value="Genomic_DNA"/>
</dbReference>
<dbReference type="InterPro" id="IPR006572">
    <property type="entry name" value="Znf_DBF"/>
</dbReference>
<evidence type="ECO:0000259" key="6">
    <source>
        <dbReference type="PROSITE" id="PS51265"/>
    </source>
</evidence>
<evidence type="ECO:0000313" key="7">
    <source>
        <dbReference type="EMBL" id="TRX95594.1"/>
    </source>
</evidence>
<dbReference type="InterPro" id="IPR013939">
    <property type="entry name" value="Regulatory_Dfp1/Him1"/>
</dbReference>
<dbReference type="CDD" id="cd00027">
    <property type="entry name" value="BRCT"/>
    <property type="match status" value="1"/>
</dbReference>
<dbReference type="STRING" id="2512241.A0A553I5Z5"/>
<dbReference type="InterPro" id="IPR051590">
    <property type="entry name" value="Replication_Regulatory_Kinase"/>
</dbReference>
<keyword evidence="3" id="KW-0862">Zinc</keyword>
<dbReference type="SUPFAM" id="SSF52113">
    <property type="entry name" value="BRCT domain"/>
    <property type="match status" value="1"/>
</dbReference>
<dbReference type="Pfam" id="PF08630">
    <property type="entry name" value="Dfp1_Him1_M"/>
    <property type="match status" value="1"/>
</dbReference>
<dbReference type="InterPro" id="IPR038545">
    <property type="entry name" value="Znf_DBF_sf"/>
</dbReference>
<dbReference type="PROSITE" id="PS51265">
    <property type="entry name" value="ZF_DBF4"/>
    <property type="match status" value="1"/>
</dbReference>